<comment type="caution">
    <text evidence="1">The sequence shown here is derived from an EMBL/GenBank/DDBJ whole genome shotgun (WGS) entry which is preliminary data.</text>
</comment>
<accession>A0ACB6QG29</accession>
<evidence type="ECO:0000313" key="1">
    <source>
        <dbReference type="EMBL" id="KAF2465460.1"/>
    </source>
</evidence>
<name>A0ACB6QG29_9PLEO</name>
<organism evidence="1 2">
    <name type="scientific">Lindgomyces ingoldianus</name>
    <dbReference type="NCBI Taxonomy" id="673940"/>
    <lineage>
        <taxon>Eukaryota</taxon>
        <taxon>Fungi</taxon>
        <taxon>Dikarya</taxon>
        <taxon>Ascomycota</taxon>
        <taxon>Pezizomycotina</taxon>
        <taxon>Dothideomycetes</taxon>
        <taxon>Pleosporomycetidae</taxon>
        <taxon>Pleosporales</taxon>
        <taxon>Lindgomycetaceae</taxon>
        <taxon>Lindgomyces</taxon>
    </lineage>
</organism>
<dbReference type="Proteomes" id="UP000799755">
    <property type="component" value="Unassembled WGS sequence"/>
</dbReference>
<gene>
    <name evidence="1" type="ORF">BDR25DRAFT_360417</name>
</gene>
<evidence type="ECO:0000313" key="2">
    <source>
        <dbReference type="Proteomes" id="UP000799755"/>
    </source>
</evidence>
<sequence length="82" mass="9484">MKQFSPYTISCTKKYALDQIQIRNAKPSKRSSPTTAVRVSPPPPLFCLLQTPTKRKQWRVFQQLGRMFTGSQFPKPKSGERR</sequence>
<dbReference type="EMBL" id="MU003529">
    <property type="protein sequence ID" value="KAF2465460.1"/>
    <property type="molecule type" value="Genomic_DNA"/>
</dbReference>
<protein>
    <submittedName>
        <fullName evidence="1">Uncharacterized protein</fullName>
    </submittedName>
</protein>
<reference evidence="1" key="1">
    <citation type="journal article" date="2020" name="Stud. Mycol.">
        <title>101 Dothideomycetes genomes: a test case for predicting lifestyles and emergence of pathogens.</title>
        <authorList>
            <person name="Haridas S."/>
            <person name="Albert R."/>
            <person name="Binder M."/>
            <person name="Bloem J."/>
            <person name="Labutti K."/>
            <person name="Salamov A."/>
            <person name="Andreopoulos B."/>
            <person name="Baker S."/>
            <person name="Barry K."/>
            <person name="Bills G."/>
            <person name="Bluhm B."/>
            <person name="Cannon C."/>
            <person name="Castanera R."/>
            <person name="Culley D."/>
            <person name="Daum C."/>
            <person name="Ezra D."/>
            <person name="Gonzalez J."/>
            <person name="Henrissat B."/>
            <person name="Kuo A."/>
            <person name="Liang C."/>
            <person name="Lipzen A."/>
            <person name="Lutzoni F."/>
            <person name="Magnuson J."/>
            <person name="Mondo S."/>
            <person name="Nolan M."/>
            <person name="Ohm R."/>
            <person name="Pangilinan J."/>
            <person name="Park H.-J."/>
            <person name="Ramirez L."/>
            <person name="Alfaro M."/>
            <person name="Sun H."/>
            <person name="Tritt A."/>
            <person name="Yoshinaga Y."/>
            <person name="Zwiers L.-H."/>
            <person name="Turgeon B."/>
            <person name="Goodwin S."/>
            <person name="Spatafora J."/>
            <person name="Crous P."/>
            <person name="Grigoriev I."/>
        </authorList>
    </citation>
    <scope>NUCLEOTIDE SEQUENCE</scope>
    <source>
        <strain evidence="1">ATCC 200398</strain>
    </source>
</reference>
<keyword evidence="2" id="KW-1185">Reference proteome</keyword>
<proteinExistence type="predicted"/>